<feature type="domain" description="AB hydrolase-1" evidence="3">
    <location>
        <begin position="56"/>
        <end position="335"/>
    </location>
</feature>
<dbReference type="Proteomes" id="UP000290407">
    <property type="component" value="Unassembled WGS sequence"/>
</dbReference>
<dbReference type="Gene3D" id="3.40.50.1820">
    <property type="entry name" value="alpha/beta hydrolase"/>
    <property type="match status" value="1"/>
</dbReference>
<reference evidence="4 5" key="1">
    <citation type="submission" date="2019-01" db="EMBL/GenBank/DDBJ databases">
        <title>Spirosoma flava sp. nov., a propanil-degrading bacterium isolated from herbicide-contaminated soil.</title>
        <authorList>
            <person name="Zhang L."/>
            <person name="Jiang J.-D."/>
        </authorList>
    </citation>
    <scope>NUCLEOTIDE SEQUENCE [LARGE SCALE GENOMIC DNA]</scope>
    <source>
        <strain evidence="4 5">TY50</strain>
    </source>
</reference>
<dbReference type="Pfam" id="PF00561">
    <property type="entry name" value="Abhydrolase_1"/>
    <property type="match status" value="1"/>
</dbReference>
<comment type="caution">
    <text evidence="4">The sequence shown here is derived from an EMBL/GenBank/DDBJ whole genome shotgun (WGS) entry which is preliminary data.</text>
</comment>
<dbReference type="SUPFAM" id="SSF53474">
    <property type="entry name" value="alpha/beta-Hydrolases"/>
    <property type="match status" value="1"/>
</dbReference>
<dbReference type="InterPro" id="IPR002410">
    <property type="entry name" value="Peptidase_S33"/>
</dbReference>
<accession>A0A4Q2UE83</accession>
<dbReference type="PANTHER" id="PTHR43194:SF2">
    <property type="entry name" value="PEROXISOMAL MEMBRANE PROTEIN LPX1"/>
    <property type="match status" value="1"/>
</dbReference>
<evidence type="ECO:0000256" key="1">
    <source>
        <dbReference type="ARBA" id="ARBA00010088"/>
    </source>
</evidence>
<evidence type="ECO:0000313" key="4">
    <source>
        <dbReference type="EMBL" id="RYC66582.1"/>
    </source>
</evidence>
<keyword evidence="2 4" id="KW-0378">Hydrolase</keyword>
<dbReference type="GO" id="GO:0008233">
    <property type="term" value="F:peptidase activity"/>
    <property type="evidence" value="ECO:0007669"/>
    <property type="project" value="InterPro"/>
</dbReference>
<gene>
    <name evidence="4" type="ORF">EQG79_28730</name>
</gene>
<evidence type="ECO:0000259" key="3">
    <source>
        <dbReference type="Pfam" id="PF00561"/>
    </source>
</evidence>
<dbReference type="PANTHER" id="PTHR43194">
    <property type="entry name" value="HYDROLASE ALPHA/BETA FOLD FAMILY"/>
    <property type="match status" value="1"/>
</dbReference>
<dbReference type="EMBL" id="SBLB01000013">
    <property type="protein sequence ID" value="RYC66582.1"/>
    <property type="molecule type" value="Genomic_DNA"/>
</dbReference>
<dbReference type="InterPro" id="IPR029058">
    <property type="entry name" value="AB_hydrolase_fold"/>
</dbReference>
<evidence type="ECO:0000256" key="2">
    <source>
        <dbReference type="ARBA" id="ARBA00022801"/>
    </source>
</evidence>
<keyword evidence="5" id="KW-1185">Reference proteome</keyword>
<dbReference type="PRINTS" id="PR00793">
    <property type="entry name" value="PROAMNOPTASE"/>
</dbReference>
<dbReference type="InterPro" id="IPR000073">
    <property type="entry name" value="AB_hydrolase_1"/>
</dbReference>
<dbReference type="RefSeq" id="WP_129606382.1">
    <property type="nucleotide sequence ID" value="NZ_SBLB01000013.1"/>
</dbReference>
<dbReference type="AlphaFoldDB" id="A0A4Q2UE83"/>
<comment type="similarity">
    <text evidence="1">Belongs to the peptidase S33 family.</text>
</comment>
<name>A0A4Q2UE83_9BACT</name>
<sequence length="350" mass="39597">MPLNYNYLVCLGILALLSCEQTNPSGPAVKDHFFLENQQATMPIFVEGNTASKVFLLFLHGGPGFSGIVDNENSRHVFNQLEQRYAMVYYDQRCAGISQGRCDYNQLSLAQYVDDLDKLVVLLKARYGDDIRLFLMGHSWGGTLGIAYLTTRNQAQFRGWIEIDGGHDVPQIIIETRQMINQVGAEQIRQGRSVSRWQQLITRVNAVNVTNATGDQTLDINKLAGEAVDQLLTDGLIDKELPLTTRQIVFFSPFSLFAFQQNNEQTVTAFKDKLARINLTPDLPKIKIPTLLVWGNQDFIVPPAIARQAFSQYGSSQKELLFFARSGHYPQESEPELFREAVQRFVEQNR</sequence>
<protein>
    <submittedName>
        <fullName evidence="4">Alpha/beta hydrolase</fullName>
    </submittedName>
</protein>
<dbReference type="GO" id="GO:0006508">
    <property type="term" value="P:proteolysis"/>
    <property type="evidence" value="ECO:0007669"/>
    <property type="project" value="InterPro"/>
</dbReference>
<proteinExistence type="inferred from homology"/>
<organism evidence="4 5">
    <name type="scientific">Spirosoma sordidisoli</name>
    <dbReference type="NCBI Taxonomy" id="2502893"/>
    <lineage>
        <taxon>Bacteria</taxon>
        <taxon>Pseudomonadati</taxon>
        <taxon>Bacteroidota</taxon>
        <taxon>Cytophagia</taxon>
        <taxon>Cytophagales</taxon>
        <taxon>Cytophagaceae</taxon>
        <taxon>Spirosoma</taxon>
    </lineage>
</organism>
<dbReference type="InterPro" id="IPR050228">
    <property type="entry name" value="Carboxylesterase_BioH"/>
</dbReference>
<evidence type="ECO:0000313" key="5">
    <source>
        <dbReference type="Proteomes" id="UP000290407"/>
    </source>
</evidence>